<gene>
    <name evidence="1" type="ORF">ACFFJP_01220</name>
</gene>
<keyword evidence="2" id="KW-1185">Reference proteome</keyword>
<dbReference type="InterPro" id="IPR010845">
    <property type="entry name" value="FlaF"/>
</dbReference>
<proteinExistence type="predicted"/>
<dbReference type="Proteomes" id="UP001589813">
    <property type="component" value="Unassembled WGS sequence"/>
</dbReference>
<comment type="caution">
    <text evidence="1">The sequence shown here is derived from an EMBL/GenBank/DDBJ whole genome shotgun (WGS) entry which is preliminary data.</text>
</comment>
<keyword evidence="1" id="KW-0966">Cell projection</keyword>
<dbReference type="EMBL" id="JBHLXP010000001">
    <property type="protein sequence ID" value="MFC0046906.1"/>
    <property type="molecule type" value="Genomic_DNA"/>
</dbReference>
<protein>
    <submittedName>
        <fullName evidence="1">Flagellar biosynthesis regulator FlaF</fullName>
    </submittedName>
</protein>
<organism evidence="1 2">
    <name type="scientific">Rheinheimera tilapiae</name>
    <dbReference type="NCBI Taxonomy" id="875043"/>
    <lineage>
        <taxon>Bacteria</taxon>
        <taxon>Pseudomonadati</taxon>
        <taxon>Pseudomonadota</taxon>
        <taxon>Gammaproteobacteria</taxon>
        <taxon>Chromatiales</taxon>
        <taxon>Chromatiaceae</taxon>
        <taxon>Rheinheimera</taxon>
    </lineage>
</organism>
<dbReference type="Pfam" id="PF07309">
    <property type="entry name" value="FlaF"/>
    <property type="match status" value="1"/>
</dbReference>
<keyword evidence="1" id="KW-0282">Flagellum</keyword>
<name>A0ABV6B7Q3_9GAMM</name>
<evidence type="ECO:0000313" key="1">
    <source>
        <dbReference type="EMBL" id="MFC0046906.1"/>
    </source>
</evidence>
<sequence length="114" mass="12803">MNRAIQLYQQTRQLTPQSKQLDAQVLSQICFALQRAIESKDAFALNQVCGDCRLVWVTIRGLMLDDNHPYPQALKHSLLQLAETVLNELQLDPAEADLTLVLQISQEMVAGLEA</sequence>
<evidence type="ECO:0000313" key="2">
    <source>
        <dbReference type="Proteomes" id="UP001589813"/>
    </source>
</evidence>
<accession>A0ABV6B7Q3</accession>
<reference evidence="1 2" key="1">
    <citation type="submission" date="2024-09" db="EMBL/GenBank/DDBJ databases">
        <authorList>
            <person name="Sun Q."/>
            <person name="Mori K."/>
        </authorList>
    </citation>
    <scope>NUCLEOTIDE SEQUENCE [LARGE SCALE GENOMIC DNA]</scope>
    <source>
        <strain evidence="1 2">KCTC 23315</strain>
    </source>
</reference>
<dbReference type="RefSeq" id="WP_377239598.1">
    <property type="nucleotide sequence ID" value="NZ_JBHLXP010000001.1"/>
</dbReference>
<keyword evidence="1" id="KW-0969">Cilium</keyword>